<dbReference type="Gene3D" id="1.20.1560.10">
    <property type="entry name" value="ABC transporter type 1, transmembrane domain"/>
    <property type="match status" value="1"/>
</dbReference>
<dbReference type="AlphaFoldDB" id="I4EJB2"/>
<keyword evidence="4" id="KW-0547">Nucleotide-binding</keyword>
<dbReference type="Gene3D" id="2.60.120.10">
    <property type="entry name" value="Jelly Rolls"/>
    <property type="match status" value="1"/>
</dbReference>
<evidence type="ECO:0000256" key="5">
    <source>
        <dbReference type="ARBA" id="ARBA00022840"/>
    </source>
</evidence>
<dbReference type="SUPFAM" id="SSF49879">
    <property type="entry name" value="SMAD/FHA domain"/>
    <property type="match status" value="1"/>
</dbReference>
<dbReference type="GO" id="GO:0005524">
    <property type="term" value="F:ATP binding"/>
    <property type="evidence" value="ECO:0007669"/>
    <property type="project" value="UniProtKB-KW"/>
</dbReference>
<dbReference type="InterPro" id="IPR003593">
    <property type="entry name" value="AAA+_ATPase"/>
</dbReference>
<dbReference type="PANTHER" id="PTHR43394:SF1">
    <property type="entry name" value="ATP-BINDING CASSETTE SUB-FAMILY B MEMBER 10, MITOCHONDRIAL"/>
    <property type="match status" value="1"/>
</dbReference>
<evidence type="ECO:0000259" key="9">
    <source>
        <dbReference type="PROSITE" id="PS50006"/>
    </source>
</evidence>
<evidence type="ECO:0000256" key="8">
    <source>
        <dbReference type="SAM" id="Phobius"/>
    </source>
</evidence>
<comment type="subcellular location">
    <subcellularLocation>
        <location evidence="1">Cell membrane</location>
        <topology evidence="1">Multi-pass membrane protein</topology>
    </subcellularLocation>
</comment>
<evidence type="ECO:0000256" key="3">
    <source>
        <dbReference type="ARBA" id="ARBA00022692"/>
    </source>
</evidence>
<keyword evidence="6 8" id="KW-1133">Transmembrane helix</keyword>
<feature type="domain" description="FHA" evidence="9">
    <location>
        <begin position="49"/>
        <end position="98"/>
    </location>
</feature>
<dbReference type="InterPro" id="IPR018490">
    <property type="entry name" value="cNMP-bd_dom_sf"/>
</dbReference>
<keyword evidence="5" id="KW-0067">ATP-binding</keyword>
<dbReference type="SUPFAM" id="SSF52540">
    <property type="entry name" value="P-loop containing nucleoside triphosphate hydrolases"/>
    <property type="match status" value="1"/>
</dbReference>
<feature type="transmembrane region" description="Helical" evidence="8">
    <location>
        <begin position="585"/>
        <end position="608"/>
    </location>
</feature>
<feature type="transmembrane region" description="Helical" evidence="8">
    <location>
        <begin position="481"/>
        <end position="497"/>
    </location>
</feature>
<reference evidence="13 14" key="1">
    <citation type="journal article" date="2012" name="ISME J.">
        <title>Nitrification expanded: discovery, physiology and genomics of a nitrite-oxidizing bacterium from the phylum Chloroflexi.</title>
        <authorList>
            <person name="Sorokin D.Y."/>
            <person name="Lucker S."/>
            <person name="Vejmelkova D."/>
            <person name="Kostrikina N.A."/>
            <person name="Kleerebezem R."/>
            <person name="Rijpstra W.I."/>
            <person name="Damste J.S."/>
            <person name="Le Paslier D."/>
            <person name="Muyzer G."/>
            <person name="Wagner M."/>
            <person name="van Loosdrecht M.C."/>
            <person name="Daims H."/>
        </authorList>
    </citation>
    <scope>NUCLEOTIDE SEQUENCE [LARGE SCALE GENOMIC DNA]</scope>
    <source>
        <strain evidence="14">none</strain>
    </source>
</reference>
<dbReference type="CDD" id="cd07346">
    <property type="entry name" value="ABC_6TM_exporters"/>
    <property type="match status" value="1"/>
</dbReference>
<feature type="transmembrane region" description="Helical" evidence="8">
    <location>
        <begin position="365"/>
        <end position="386"/>
    </location>
</feature>
<comment type="caution">
    <text evidence="13">The sequence shown here is derived from an EMBL/GenBank/DDBJ whole genome shotgun (WGS) entry which is preliminary data.</text>
</comment>
<evidence type="ECO:0000313" key="14">
    <source>
        <dbReference type="Proteomes" id="UP000004221"/>
    </source>
</evidence>
<dbReference type="SUPFAM" id="SSF90123">
    <property type="entry name" value="ABC transporter transmembrane region"/>
    <property type="match status" value="1"/>
</dbReference>
<feature type="transmembrane region" description="Helical" evidence="8">
    <location>
        <begin position="614"/>
        <end position="633"/>
    </location>
</feature>
<dbReference type="PROSITE" id="PS00888">
    <property type="entry name" value="CNMP_BINDING_1"/>
    <property type="match status" value="1"/>
</dbReference>
<evidence type="ECO:0000259" key="11">
    <source>
        <dbReference type="PROSITE" id="PS50893"/>
    </source>
</evidence>
<dbReference type="CDD" id="cd00060">
    <property type="entry name" value="FHA"/>
    <property type="match status" value="1"/>
</dbReference>
<sequence length="1071" mass="117275">MRRIEHSTRETPHFRIHYISHYVVEPSRQTATLHRAGTNDEIPLNADLISVGRGSDNRIVVADPRVSRRHALIQREGQRYWIEDLGGVNGTRVNGRPITEPTLLNNQDVIRVASVEFIFHQPAGDLASVSTPIEQNLGTISDRLERAFDTTTRLLRTDTRDKIDVYLSEVLEDPQQPGALIPRGGYALPDRLEIHEVYRTDAPGEGLERSVVLVLLALASGNMQPAPMIVDGLLALLLWRGVGLQPDQTTMAALLATRAKRERPPIVALLPGPTPATQEIYSTAAADFVGFLIRSYGAESLKEFVRELSPGRSDEAARSAYGMTMARLAESWHKSLAGPRARGVIGTLLAFAGYLRPHLRQVAEIVFYVILWVAFLGALAQLPNIVQDKVLETGDRRAFVLIMGGLIGAFVVVSLTSIRQNRLSAQVSETILKELRLRLFVLLQRLQPSFYETMPAGDIISRTTSDVDTIGVSLTSVMTEGLRVVLLLVATTCVIFIQNWKLAAVTAMSLPFFFITGRILGPAVARVSLERRHDLAATTSALQENLGAQPLVKALRLQDRMISDYSGKLTKLFDSSAQLTYLTGIYGLLSNSIAVAILLIIIGLGGWLVLSGSLATAMLITILAMMLQIMLALSRFRSVFQTVQLASGALVRVNELLKTKPTIEDSPNALPLDRLSRVIQFEHVSFSYSVGSPLLRDLDLIIPAGESVALVGPTGSGKSTILSLLMRFYDPQKGRVMFDGADLREAKLDTLRGQIGLVFQDTVLFNTSIRDNIRLGNLAATDAEVEDAAKAAGVHEVIMGMPDGYDTVAGERGSRLSGGQRQSVALARALISNPAILLLDEITSGVDPRSEAAITTALDHIRHGRTVISATHRLSSITNADRIYVLDRGCLVEQGTHDELMSRGGLYARLWEEQTADIAAEIRFRDVDAPRLQRIPILANLDYQLLAALAQRLDLERFSAGDVIITEGDIGDKLYLIHKGQVQVLGSDLAGGQRLLAVLREGDYFGEMALLYDMPRSATIRAITPVRLYSLSKQDFDSLLAPIPALHEQLERMAVARAVSQPHSREEPAPA</sequence>
<feature type="domain" description="ABC transporter" evidence="11">
    <location>
        <begin position="679"/>
        <end position="913"/>
    </location>
</feature>
<dbReference type="PROSITE" id="PS50893">
    <property type="entry name" value="ABC_TRANSPORTER_2"/>
    <property type="match status" value="1"/>
</dbReference>
<keyword evidence="2" id="KW-0813">Transport</keyword>
<dbReference type="GO" id="GO:0005886">
    <property type="term" value="C:plasma membrane"/>
    <property type="evidence" value="ECO:0007669"/>
    <property type="project" value="UniProtKB-SubCell"/>
</dbReference>
<protein>
    <submittedName>
        <fullName evidence="13">Putative Xenobiotic-transporting ATPase</fullName>
        <ecNumber evidence="13">3.6.3.44</ecNumber>
    </submittedName>
</protein>
<keyword evidence="7 8" id="KW-0472">Membrane</keyword>
<dbReference type="RefSeq" id="WP_008479194.1">
    <property type="nucleotide sequence ID" value="NZ_CAGS01000326.1"/>
</dbReference>
<organism evidence="13 14">
    <name type="scientific">Nitrolancea hollandica Lb</name>
    <dbReference type="NCBI Taxonomy" id="1129897"/>
    <lineage>
        <taxon>Bacteria</taxon>
        <taxon>Pseudomonadati</taxon>
        <taxon>Thermomicrobiota</taxon>
        <taxon>Thermomicrobia</taxon>
        <taxon>Sphaerobacterales</taxon>
        <taxon>Sphaerobacterineae</taxon>
        <taxon>Sphaerobacteraceae</taxon>
        <taxon>Nitrolancea</taxon>
    </lineage>
</organism>
<dbReference type="EC" id="3.6.3.44" evidence="13"/>
<evidence type="ECO:0000256" key="7">
    <source>
        <dbReference type="ARBA" id="ARBA00023136"/>
    </source>
</evidence>
<evidence type="ECO:0000256" key="4">
    <source>
        <dbReference type="ARBA" id="ARBA00022741"/>
    </source>
</evidence>
<dbReference type="PROSITE" id="PS50042">
    <property type="entry name" value="CNMP_BINDING_3"/>
    <property type="match status" value="1"/>
</dbReference>
<dbReference type="Pfam" id="PF00005">
    <property type="entry name" value="ABC_tran"/>
    <property type="match status" value="1"/>
</dbReference>
<dbReference type="InterPro" id="IPR014710">
    <property type="entry name" value="RmlC-like_jellyroll"/>
</dbReference>
<evidence type="ECO:0000313" key="13">
    <source>
        <dbReference type="EMBL" id="CCF84774.1"/>
    </source>
</evidence>
<dbReference type="InterPro" id="IPR000253">
    <property type="entry name" value="FHA_dom"/>
</dbReference>
<dbReference type="InterPro" id="IPR027417">
    <property type="entry name" value="P-loop_NTPase"/>
</dbReference>
<dbReference type="PROSITE" id="PS50006">
    <property type="entry name" value="FHA_DOMAIN"/>
    <property type="match status" value="1"/>
</dbReference>
<feature type="domain" description="Cyclic nucleotide-binding" evidence="10">
    <location>
        <begin position="937"/>
        <end position="1042"/>
    </location>
</feature>
<dbReference type="InterPro" id="IPR018488">
    <property type="entry name" value="cNMP-bd_CS"/>
</dbReference>
<dbReference type="PROSITE" id="PS00889">
    <property type="entry name" value="CNMP_BINDING_2"/>
    <property type="match status" value="1"/>
</dbReference>
<dbReference type="InterPro" id="IPR011527">
    <property type="entry name" value="ABC1_TM_dom"/>
</dbReference>
<dbReference type="SMART" id="SM00382">
    <property type="entry name" value="AAA"/>
    <property type="match status" value="1"/>
</dbReference>
<keyword evidence="14" id="KW-1185">Reference proteome</keyword>
<dbReference type="InterPro" id="IPR036640">
    <property type="entry name" value="ABC1_TM_sf"/>
</dbReference>
<dbReference type="Pfam" id="PF00027">
    <property type="entry name" value="cNMP_binding"/>
    <property type="match status" value="1"/>
</dbReference>
<evidence type="ECO:0000256" key="1">
    <source>
        <dbReference type="ARBA" id="ARBA00004651"/>
    </source>
</evidence>
<dbReference type="Pfam" id="PF00498">
    <property type="entry name" value="FHA"/>
    <property type="match status" value="1"/>
</dbReference>
<dbReference type="SMART" id="SM00100">
    <property type="entry name" value="cNMP"/>
    <property type="match status" value="1"/>
</dbReference>
<evidence type="ECO:0000259" key="12">
    <source>
        <dbReference type="PROSITE" id="PS50929"/>
    </source>
</evidence>
<dbReference type="SUPFAM" id="SSF51206">
    <property type="entry name" value="cAMP-binding domain-like"/>
    <property type="match status" value="1"/>
</dbReference>
<accession>I4EJB2</accession>
<keyword evidence="13" id="KW-0378">Hydrolase</keyword>
<dbReference type="Proteomes" id="UP000004221">
    <property type="component" value="Unassembled WGS sequence"/>
</dbReference>
<dbReference type="Pfam" id="PF00664">
    <property type="entry name" value="ABC_membrane"/>
    <property type="match status" value="1"/>
</dbReference>
<dbReference type="GO" id="GO:0016887">
    <property type="term" value="F:ATP hydrolysis activity"/>
    <property type="evidence" value="ECO:0007669"/>
    <property type="project" value="InterPro"/>
</dbReference>
<dbReference type="OrthoDB" id="9770415at2"/>
<dbReference type="InterPro" id="IPR000595">
    <property type="entry name" value="cNMP-bd_dom"/>
</dbReference>
<name>I4EJB2_9BACT</name>
<dbReference type="CDD" id="cd00038">
    <property type="entry name" value="CAP_ED"/>
    <property type="match status" value="1"/>
</dbReference>
<proteinExistence type="predicted"/>
<dbReference type="InterPro" id="IPR008984">
    <property type="entry name" value="SMAD_FHA_dom_sf"/>
</dbReference>
<dbReference type="PANTHER" id="PTHR43394">
    <property type="entry name" value="ATP-DEPENDENT PERMEASE MDL1, MITOCHONDRIAL"/>
    <property type="match status" value="1"/>
</dbReference>
<dbReference type="SMART" id="SM00240">
    <property type="entry name" value="FHA"/>
    <property type="match status" value="1"/>
</dbReference>
<evidence type="ECO:0000256" key="6">
    <source>
        <dbReference type="ARBA" id="ARBA00022989"/>
    </source>
</evidence>
<feature type="domain" description="ABC transmembrane type-1" evidence="12">
    <location>
        <begin position="365"/>
        <end position="645"/>
    </location>
</feature>
<evidence type="ECO:0000259" key="10">
    <source>
        <dbReference type="PROSITE" id="PS50042"/>
    </source>
</evidence>
<dbReference type="InterPro" id="IPR039421">
    <property type="entry name" value="Type_1_exporter"/>
</dbReference>
<dbReference type="Gene3D" id="2.60.200.20">
    <property type="match status" value="1"/>
</dbReference>
<dbReference type="GO" id="GO:0015421">
    <property type="term" value="F:ABC-type oligopeptide transporter activity"/>
    <property type="evidence" value="ECO:0007669"/>
    <property type="project" value="TreeGrafter"/>
</dbReference>
<evidence type="ECO:0000256" key="2">
    <source>
        <dbReference type="ARBA" id="ARBA00022448"/>
    </source>
</evidence>
<feature type="transmembrane region" description="Helical" evidence="8">
    <location>
        <begin position="398"/>
        <end position="418"/>
    </location>
</feature>
<dbReference type="InterPro" id="IPR003439">
    <property type="entry name" value="ABC_transporter-like_ATP-bd"/>
</dbReference>
<dbReference type="PRINTS" id="PR00103">
    <property type="entry name" value="CAMPKINASE"/>
</dbReference>
<dbReference type="PROSITE" id="PS50929">
    <property type="entry name" value="ABC_TM1F"/>
    <property type="match status" value="1"/>
</dbReference>
<dbReference type="FunFam" id="3.40.50.300:FF:000287">
    <property type="entry name" value="Multidrug ABC transporter ATP-binding protein"/>
    <property type="match status" value="1"/>
</dbReference>
<dbReference type="Gene3D" id="3.40.50.300">
    <property type="entry name" value="P-loop containing nucleotide triphosphate hydrolases"/>
    <property type="match status" value="1"/>
</dbReference>
<keyword evidence="3 8" id="KW-0812">Transmembrane</keyword>
<dbReference type="EMBL" id="CAGS01000326">
    <property type="protein sequence ID" value="CCF84774.1"/>
    <property type="molecule type" value="Genomic_DNA"/>
</dbReference>
<gene>
    <name evidence="13" type="ORF">NITHO_3920003</name>
</gene>